<feature type="region of interest" description="Disordered" evidence="1">
    <location>
        <begin position="188"/>
        <end position="247"/>
    </location>
</feature>
<proteinExistence type="predicted"/>
<evidence type="ECO:0008006" key="4">
    <source>
        <dbReference type="Google" id="ProtNLM"/>
    </source>
</evidence>
<evidence type="ECO:0000256" key="1">
    <source>
        <dbReference type="SAM" id="MobiDB-lite"/>
    </source>
</evidence>
<dbReference type="Proteomes" id="UP001550853">
    <property type="component" value="Unassembled WGS sequence"/>
</dbReference>
<organism evidence="2 3">
    <name type="scientific">Streptomyces catenulae</name>
    <dbReference type="NCBI Taxonomy" id="66875"/>
    <lineage>
        <taxon>Bacteria</taxon>
        <taxon>Bacillati</taxon>
        <taxon>Actinomycetota</taxon>
        <taxon>Actinomycetes</taxon>
        <taxon>Kitasatosporales</taxon>
        <taxon>Streptomycetaceae</taxon>
        <taxon>Streptomyces</taxon>
    </lineage>
</organism>
<name>A0ABV2Z6C0_9ACTN</name>
<accession>A0ABV2Z6C0</accession>
<evidence type="ECO:0000313" key="2">
    <source>
        <dbReference type="EMBL" id="MEU3713546.1"/>
    </source>
</evidence>
<protein>
    <recommendedName>
        <fullName evidence="4">PPPDE domain-containing protein</fullName>
    </recommendedName>
</protein>
<keyword evidence="3" id="KW-1185">Reference proteome</keyword>
<dbReference type="RefSeq" id="WP_157847967.1">
    <property type="nucleotide sequence ID" value="NZ_JBEZVI010000027.1"/>
</dbReference>
<comment type="caution">
    <text evidence="2">The sequence shown here is derived from an EMBL/GenBank/DDBJ whole genome shotgun (WGS) entry which is preliminary data.</text>
</comment>
<sequence>MPLTPAGVRALQRRAGNAATVRALAPRPVQRAESETEENTPRYRIQLQSNKNSRTNRLDYWTGGFGHAWVALYKAENGFEEWKSYGFFPAEEFPRNTPLKTVRGEVKQNLDDPGAATSKFTAELTREQFEKAKEYIRANKNHPYNLARFNCTTFARNVYRAATGASAPGLGLPLLENPNTLQDSIKRRNERGGIPRKGENITAAPGGASDSESDDEAYGPPGEAPTAAAPAAPRPPAAPTPGRFALD</sequence>
<gene>
    <name evidence="2" type="ORF">AB0E61_26050</name>
</gene>
<dbReference type="EMBL" id="JBEZVI010000027">
    <property type="protein sequence ID" value="MEU3713546.1"/>
    <property type="molecule type" value="Genomic_DNA"/>
</dbReference>
<reference evidence="2 3" key="1">
    <citation type="submission" date="2024-06" db="EMBL/GenBank/DDBJ databases">
        <title>The Natural Products Discovery Center: Release of the First 8490 Sequenced Strains for Exploring Actinobacteria Biosynthetic Diversity.</title>
        <authorList>
            <person name="Kalkreuter E."/>
            <person name="Kautsar S.A."/>
            <person name="Yang D."/>
            <person name="Bader C.D."/>
            <person name="Teijaro C.N."/>
            <person name="Fluegel L."/>
            <person name="Davis C.M."/>
            <person name="Simpson J.R."/>
            <person name="Lauterbach L."/>
            <person name="Steele A.D."/>
            <person name="Gui C."/>
            <person name="Meng S."/>
            <person name="Li G."/>
            <person name="Viehrig K."/>
            <person name="Ye F."/>
            <person name="Su P."/>
            <person name="Kiefer A.F."/>
            <person name="Nichols A."/>
            <person name="Cepeda A.J."/>
            <person name="Yan W."/>
            <person name="Fan B."/>
            <person name="Jiang Y."/>
            <person name="Adhikari A."/>
            <person name="Zheng C.-J."/>
            <person name="Schuster L."/>
            <person name="Cowan T.M."/>
            <person name="Smanski M.J."/>
            <person name="Chevrette M.G."/>
            <person name="De Carvalho L.P.S."/>
            <person name="Shen B."/>
        </authorList>
    </citation>
    <scope>NUCLEOTIDE SEQUENCE [LARGE SCALE GENOMIC DNA]</scope>
    <source>
        <strain evidence="2 3">NPDC033039</strain>
    </source>
</reference>
<feature type="compositionally biased region" description="Basic and acidic residues" evidence="1">
    <location>
        <begin position="188"/>
        <end position="199"/>
    </location>
</feature>
<evidence type="ECO:0000313" key="3">
    <source>
        <dbReference type="Proteomes" id="UP001550853"/>
    </source>
</evidence>
<feature type="compositionally biased region" description="Low complexity" evidence="1">
    <location>
        <begin position="218"/>
        <end position="231"/>
    </location>
</feature>